<keyword evidence="4" id="KW-1185">Reference proteome</keyword>
<sequence length="400" mass="43736">MSGYNDNNYGNNGHNNGYGDGDRRGEASQYYGQGHSDRQQSFSGDQGYDNQQGNRHGEGYGRQQDYSREQDHGRQQDYGREQDHGRQQDYGREQEHGRQQDYSREQEYGHQPPQYQQYASTASHSSNSGRNSHNQGSQNQYNGEGDPEGERGIMGGIAGGAAGAYGGHALGGKSGHGTSGMIAGALAGAFAGHKGEEAASDWKDERDEKKKKEHEQQQQHNQQDHQQQDQKPRGGNFAGNFTATARDIRLDAHGEYSLHAQCRRTDGSYESSTISLNKFLENDNGSFHWSSQNHGGPSTVTVQQGDTLRAIAARHNCGFEEIAQHNGIQNADMIYPGQVLRVPGGGSGSGGNFGASAKDMRLVDGGQRLEGELQRDGRWVQASIVLDERIGNVNGCLEFV</sequence>
<feature type="region of interest" description="Disordered" evidence="1">
    <location>
        <begin position="1"/>
        <end position="155"/>
    </location>
</feature>
<evidence type="ECO:0000313" key="3">
    <source>
        <dbReference type="EMBL" id="KAF2125483.1"/>
    </source>
</evidence>
<dbReference type="SMART" id="SM00257">
    <property type="entry name" value="LysM"/>
    <property type="match status" value="1"/>
</dbReference>
<dbReference type="GO" id="GO:0019867">
    <property type="term" value="C:outer membrane"/>
    <property type="evidence" value="ECO:0007669"/>
    <property type="project" value="InterPro"/>
</dbReference>
<dbReference type="PANTHER" id="PTHR37014">
    <property type="entry name" value="EXPRESSION LETHALITY PROTEIN HEL10, PUTATIVE (AFU_ORTHOLOGUE AFUA_1G06580)-RELATED"/>
    <property type="match status" value="1"/>
</dbReference>
<feature type="domain" description="LysM" evidence="2">
    <location>
        <begin position="298"/>
        <end position="342"/>
    </location>
</feature>
<accession>A0A6A6A2U7</accession>
<dbReference type="PROSITE" id="PS51782">
    <property type="entry name" value="LYSM"/>
    <property type="match status" value="1"/>
</dbReference>
<feature type="compositionally biased region" description="Polar residues" evidence="1">
    <location>
        <begin position="113"/>
        <end position="122"/>
    </location>
</feature>
<feature type="region of interest" description="Disordered" evidence="1">
    <location>
        <begin position="195"/>
        <end position="240"/>
    </location>
</feature>
<dbReference type="SMART" id="SM01111">
    <property type="entry name" value="CVNH"/>
    <property type="match status" value="1"/>
</dbReference>
<dbReference type="RefSeq" id="XP_033519875.1">
    <property type="nucleotide sequence ID" value="XM_033668966.1"/>
</dbReference>
<dbReference type="InterPro" id="IPR011058">
    <property type="entry name" value="Cyanovirin-N"/>
</dbReference>
<dbReference type="Gene3D" id="2.30.60.10">
    <property type="entry name" value="Cyanovirin-N"/>
    <property type="match status" value="1"/>
</dbReference>
<dbReference type="GeneID" id="54409398"/>
<dbReference type="InterPro" id="IPR008816">
    <property type="entry name" value="Gly_zipper_2TM_dom"/>
</dbReference>
<feature type="compositionally biased region" description="Low complexity" evidence="1">
    <location>
        <begin position="123"/>
        <end position="140"/>
    </location>
</feature>
<dbReference type="Pfam" id="PF01476">
    <property type="entry name" value="LysM"/>
    <property type="match status" value="1"/>
</dbReference>
<dbReference type="Gene3D" id="3.10.350.10">
    <property type="entry name" value="LysM domain"/>
    <property type="match status" value="1"/>
</dbReference>
<proteinExistence type="predicted"/>
<dbReference type="InterPro" id="IPR036779">
    <property type="entry name" value="LysM_dom_sf"/>
</dbReference>
<dbReference type="CDD" id="cd00118">
    <property type="entry name" value="LysM"/>
    <property type="match status" value="1"/>
</dbReference>
<protein>
    <submittedName>
        <fullName evidence="3">Carbohydrate-binding module family 50 protein</fullName>
    </submittedName>
</protein>
<feature type="compositionally biased region" description="Polar residues" evidence="1">
    <location>
        <begin position="39"/>
        <end position="54"/>
    </location>
</feature>
<dbReference type="Proteomes" id="UP000799771">
    <property type="component" value="Unassembled WGS sequence"/>
</dbReference>
<evidence type="ECO:0000259" key="2">
    <source>
        <dbReference type="PROSITE" id="PS51782"/>
    </source>
</evidence>
<dbReference type="EMBL" id="ML977516">
    <property type="protein sequence ID" value="KAF2125483.1"/>
    <property type="molecule type" value="Genomic_DNA"/>
</dbReference>
<feature type="compositionally biased region" description="Low complexity" evidence="1">
    <location>
        <begin position="1"/>
        <end position="17"/>
    </location>
</feature>
<dbReference type="Pfam" id="PF08881">
    <property type="entry name" value="CVNH"/>
    <property type="match status" value="1"/>
</dbReference>
<dbReference type="Pfam" id="PF05433">
    <property type="entry name" value="Rick_17kDa_Anti"/>
    <property type="match status" value="1"/>
</dbReference>
<organism evidence="3 4">
    <name type="scientific">Dothidotthia symphoricarpi CBS 119687</name>
    <dbReference type="NCBI Taxonomy" id="1392245"/>
    <lineage>
        <taxon>Eukaryota</taxon>
        <taxon>Fungi</taxon>
        <taxon>Dikarya</taxon>
        <taxon>Ascomycota</taxon>
        <taxon>Pezizomycotina</taxon>
        <taxon>Dothideomycetes</taxon>
        <taxon>Pleosporomycetidae</taxon>
        <taxon>Pleosporales</taxon>
        <taxon>Dothidotthiaceae</taxon>
        <taxon>Dothidotthia</taxon>
    </lineage>
</organism>
<dbReference type="OrthoDB" id="2107166at2759"/>
<dbReference type="SUPFAM" id="SSF54106">
    <property type="entry name" value="LysM domain"/>
    <property type="match status" value="1"/>
</dbReference>
<evidence type="ECO:0000313" key="4">
    <source>
        <dbReference type="Proteomes" id="UP000799771"/>
    </source>
</evidence>
<evidence type="ECO:0000256" key="1">
    <source>
        <dbReference type="SAM" id="MobiDB-lite"/>
    </source>
</evidence>
<dbReference type="AlphaFoldDB" id="A0A6A6A2U7"/>
<dbReference type="PANTHER" id="PTHR37014:SF1">
    <property type="entry name" value="EXPRESSION LETHALITY PROTEIN HEL10, PUTATIVE (AFU_ORTHOLOGUE AFUA_1G06580)-RELATED"/>
    <property type="match status" value="1"/>
</dbReference>
<gene>
    <name evidence="3" type="ORF">P153DRAFT_370140</name>
</gene>
<dbReference type="SUPFAM" id="SSF51322">
    <property type="entry name" value="Cyanovirin-N"/>
    <property type="match status" value="1"/>
</dbReference>
<feature type="compositionally biased region" description="Basic and acidic residues" evidence="1">
    <location>
        <begin position="195"/>
        <end position="232"/>
    </location>
</feature>
<feature type="compositionally biased region" description="Basic and acidic residues" evidence="1">
    <location>
        <begin position="55"/>
        <end position="108"/>
    </location>
</feature>
<reference evidence="3" key="1">
    <citation type="journal article" date="2020" name="Stud. Mycol.">
        <title>101 Dothideomycetes genomes: a test case for predicting lifestyles and emergence of pathogens.</title>
        <authorList>
            <person name="Haridas S."/>
            <person name="Albert R."/>
            <person name="Binder M."/>
            <person name="Bloem J."/>
            <person name="Labutti K."/>
            <person name="Salamov A."/>
            <person name="Andreopoulos B."/>
            <person name="Baker S."/>
            <person name="Barry K."/>
            <person name="Bills G."/>
            <person name="Bluhm B."/>
            <person name="Cannon C."/>
            <person name="Castanera R."/>
            <person name="Culley D."/>
            <person name="Daum C."/>
            <person name="Ezra D."/>
            <person name="Gonzalez J."/>
            <person name="Henrissat B."/>
            <person name="Kuo A."/>
            <person name="Liang C."/>
            <person name="Lipzen A."/>
            <person name="Lutzoni F."/>
            <person name="Magnuson J."/>
            <person name="Mondo S."/>
            <person name="Nolan M."/>
            <person name="Ohm R."/>
            <person name="Pangilinan J."/>
            <person name="Park H.-J."/>
            <person name="Ramirez L."/>
            <person name="Alfaro M."/>
            <person name="Sun H."/>
            <person name="Tritt A."/>
            <person name="Yoshinaga Y."/>
            <person name="Zwiers L.-H."/>
            <person name="Turgeon B."/>
            <person name="Goodwin S."/>
            <person name="Spatafora J."/>
            <person name="Crous P."/>
            <person name="Grigoriev I."/>
        </authorList>
    </citation>
    <scope>NUCLEOTIDE SEQUENCE</scope>
    <source>
        <strain evidence="3">CBS 119687</strain>
    </source>
</reference>
<dbReference type="InterPro" id="IPR036673">
    <property type="entry name" value="Cyanovirin-N_sf"/>
</dbReference>
<dbReference type="InterPro" id="IPR018392">
    <property type="entry name" value="LysM"/>
</dbReference>
<name>A0A6A6A2U7_9PLEO</name>